<proteinExistence type="predicted"/>
<comment type="caution">
    <text evidence="1">The sequence shown here is derived from an EMBL/GenBank/DDBJ whole genome shotgun (WGS) entry which is preliminary data.</text>
</comment>
<dbReference type="AlphaFoldDB" id="A0AAP0GAI7"/>
<reference evidence="1 2" key="1">
    <citation type="journal article" date="2022" name="Nat. Plants">
        <title>Genomes of leafy and leafless Platanthera orchids illuminate the evolution of mycoheterotrophy.</title>
        <authorList>
            <person name="Li M.H."/>
            <person name="Liu K.W."/>
            <person name="Li Z."/>
            <person name="Lu H.C."/>
            <person name="Ye Q.L."/>
            <person name="Zhang D."/>
            <person name="Wang J.Y."/>
            <person name="Li Y.F."/>
            <person name="Zhong Z.M."/>
            <person name="Liu X."/>
            <person name="Yu X."/>
            <person name="Liu D.K."/>
            <person name="Tu X.D."/>
            <person name="Liu B."/>
            <person name="Hao Y."/>
            <person name="Liao X.Y."/>
            <person name="Jiang Y.T."/>
            <person name="Sun W.H."/>
            <person name="Chen J."/>
            <person name="Chen Y.Q."/>
            <person name="Ai Y."/>
            <person name="Zhai J.W."/>
            <person name="Wu S.S."/>
            <person name="Zhou Z."/>
            <person name="Hsiao Y.Y."/>
            <person name="Wu W.L."/>
            <person name="Chen Y.Y."/>
            <person name="Lin Y.F."/>
            <person name="Hsu J.L."/>
            <person name="Li C.Y."/>
            <person name="Wang Z.W."/>
            <person name="Zhao X."/>
            <person name="Zhong W.Y."/>
            <person name="Ma X.K."/>
            <person name="Ma L."/>
            <person name="Huang J."/>
            <person name="Chen G.Z."/>
            <person name="Huang M.Z."/>
            <person name="Huang L."/>
            <person name="Peng D.H."/>
            <person name="Luo Y.B."/>
            <person name="Zou S.Q."/>
            <person name="Chen S.P."/>
            <person name="Lan S."/>
            <person name="Tsai W.C."/>
            <person name="Van de Peer Y."/>
            <person name="Liu Z.J."/>
        </authorList>
    </citation>
    <scope>NUCLEOTIDE SEQUENCE [LARGE SCALE GENOMIC DNA]</scope>
    <source>
        <strain evidence="1">Lor287</strain>
    </source>
</reference>
<gene>
    <name evidence="1" type="ORF">KSP39_PZI005533</name>
</gene>
<dbReference type="EMBL" id="JBBWWQ010000004">
    <property type="protein sequence ID" value="KAK8948379.1"/>
    <property type="molecule type" value="Genomic_DNA"/>
</dbReference>
<protein>
    <submittedName>
        <fullName evidence="1">Uncharacterized protein</fullName>
    </submittedName>
</protein>
<sequence>MIIGMPNLGLEVEVDLKPFSGLIKKELKNNIATISEVDYHLEEKDLKYVILYLICHYLFSCSCNKIPELYISLSDPTEFVKYNWQKTIHFYLMASVCGLAMKRKKLKG</sequence>
<name>A0AAP0GAI7_9ASPA</name>
<keyword evidence="2" id="KW-1185">Reference proteome</keyword>
<evidence type="ECO:0000313" key="2">
    <source>
        <dbReference type="Proteomes" id="UP001418222"/>
    </source>
</evidence>
<evidence type="ECO:0000313" key="1">
    <source>
        <dbReference type="EMBL" id="KAK8948379.1"/>
    </source>
</evidence>
<organism evidence="1 2">
    <name type="scientific">Platanthera zijinensis</name>
    <dbReference type="NCBI Taxonomy" id="2320716"/>
    <lineage>
        <taxon>Eukaryota</taxon>
        <taxon>Viridiplantae</taxon>
        <taxon>Streptophyta</taxon>
        <taxon>Embryophyta</taxon>
        <taxon>Tracheophyta</taxon>
        <taxon>Spermatophyta</taxon>
        <taxon>Magnoliopsida</taxon>
        <taxon>Liliopsida</taxon>
        <taxon>Asparagales</taxon>
        <taxon>Orchidaceae</taxon>
        <taxon>Orchidoideae</taxon>
        <taxon>Orchideae</taxon>
        <taxon>Orchidinae</taxon>
        <taxon>Platanthera</taxon>
    </lineage>
</organism>
<accession>A0AAP0GAI7</accession>
<dbReference type="Proteomes" id="UP001418222">
    <property type="component" value="Unassembled WGS sequence"/>
</dbReference>